<protein>
    <submittedName>
        <fullName evidence="1">Uncharacterized protein</fullName>
    </submittedName>
</protein>
<reference evidence="1" key="1">
    <citation type="submission" date="2023-05" db="EMBL/GenBank/DDBJ databases">
        <title>Aeromonas salmonicida 57, complete genome.</title>
        <authorList>
            <person name="Shao L."/>
        </authorList>
    </citation>
    <scope>NUCLEOTIDE SEQUENCE</scope>
    <source>
        <strain evidence="1">57</strain>
    </source>
</reference>
<sequence>MNGKLVITYHCQALCHMPLRGIVATAIGSLPMLGRGKYYREQKVFYLTHFALRKPQAGGDLILQSANTRIATA</sequence>
<dbReference type="AlphaFoldDB" id="A0AAX3VWE1"/>
<gene>
    <name evidence="1" type="ORF">QLQ87_07490</name>
</gene>
<accession>A0AAX3VWE1</accession>
<name>A0AAX3VWE1_AERSA</name>
<proteinExistence type="predicted"/>
<organism evidence="1 2">
    <name type="scientific">Aeromonas salmonicida</name>
    <dbReference type="NCBI Taxonomy" id="645"/>
    <lineage>
        <taxon>Bacteria</taxon>
        <taxon>Pseudomonadati</taxon>
        <taxon>Pseudomonadota</taxon>
        <taxon>Gammaproteobacteria</taxon>
        <taxon>Aeromonadales</taxon>
        <taxon>Aeromonadaceae</taxon>
        <taxon>Aeromonas</taxon>
    </lineage>
</organism>
<dbReference type="Proteomes" id="UP001239426">
    <property type="component" value="Chromosome"/>
</dbReference>
<dbReference type="RefSeq" id="WP_096118999.1">
    <property type="nucleotide sequence ID" value="NZ_CAWNLH010000027.1"/>
</dbReference>
<dbReference type="EMBL" id="CP124841">
    <property type="protein sequence ID" value="WHF38176.1"/>
    <property type="molecule type" value="Genomic_DNA"/>
</dbReference>
<evidence type="ECO:0000313" key="2">
    <source>
        <dbReference type="Proteomes" id="UP001239426"/>
    </source>
</evidence>
<evidence type="ECO:0000313" key="1">
    <source>
        <dbReference type="EMBL" id="WHF38176.1"/>
    </source>
</evidence>